<evidence type="ECO:0000313" key="3">
    <source>
        <dbReference type="Proteomes" id="UP000274429"/>
    </source>
</evidence>
<feature type="signal peptide" evidence="1">
    <location>
        <begin position="1"/>
        <end position="22"/>
    </location>
</feature>
<evidence type="ECO:0000313" key="2">
    <source>
        <dbReference type="EMBL" id="VDM18785.1"/>
    </source>
</evidence>
<accession>A0A0R3WMS0</accession>
<dbReference type="AlphaFoldDB" id="A0A0R3WMS0"/>
<dbReference type="EMBL" id="UYWX01000711">
    <property type="protein sequence ID" value="VDM18785.1"/>
    <property type="molecule type" value="Genomic_DNA"/>
</dbReference>
<dbReference type="Proteomes" id="UP000274429">
    <property type="component" value="Unassembled WGS sequence"/>
</dbReference>
<keyword evidence="3" id="KW-1185">Reference proteome</keyword>
<organism evidence="4">
    <name type="scientific">Hydatigena taeniaeformis</name>
    <name type="common">Feline tapeworm</name>
    <name type="synonym">Taenia taeniaeformis</name>
    <dbReference type="NCBI Taxonomy" id="6205"/>
    <lineage>
        <taxon>Eukaryota</taxon>
        <taxon>Metazoa</taxon>
        <taxon>Spiralia</taxon>
        <taxon>Lophotrochozoa</taxon>
        <taxon>Platyhelminthes</taxon>
        <taxon>Cestoda</taxon>
        <taxon>Eucestoda</taxon>
        <taxon>Cyclophyllidea</taxon>
        <taxon>Taeniidae</taxon>
        <taxon>Hydatigera</taxon>
    </lineage>
</organism>
<name>A0A0R3WMS0_HYDTA</name>
<reference evidence="4" key="1">
    <citation type="submission" date="2017-02" db="UniProtKB">
        <authorList>
            <consortium name="WormBaseParasite"/>
        </authorList>
    </citation>
    <scope>IDENTIFICATION</scope>
</reference>
<protein>
    <submittedName>
        <fullName evidence="4">Secreted protein</fullName>
    </submittedName>
</protein>
<sequence length="102" mass="11705">MRSVTGTTFLLLVSSLLPPLIGSTTVRELEADHSPTALDEGSINVPHISASEEVMQDYEPVEDDSFLLQARYTQPRRRRRVWWLPRRRRIIPGLPNFSNLFS</sequence>
<dbReference type="WBParaSite" id="TTAC_0000205801-mRNA-1">
    <property type="protein sequence ID" value="TTAC_0000205801-mRNA-1"/>
    <property type="gene ID" value="TTAC_0000205801"/>
</dbReference>
<reference evidence="2 3" key="2">
    <citation type="submission" date="2018-11" db="EMBL/GenBank/DDBJ databases">
        <authorList>
            <consortium name="Pathogen Informatics"/>
        </authorList>
    </citation>
    <scope>NUCLEOTIDE SEQUENCE [LARGE SCALE GENOMIC DNA]</scope>
</reference>
<proteinExistence type="predicted"/>
<gene>
    <name evidence="2" type="ORF">TTAC_LOCUS2045</name>
</gene>
<evidence type="ECO:0000313" key="4">
    <source>
        <dbReference type="WBParaSite" id="TTAC_0000205801-mRNA-1"/>
    </source>
</evidence>
<keyword evidence="1" id="KW-0732">Signal</keyword>
<evidence type="ECO:0000256" key="1">
    <source>
        <dbReference type="SAM" id="SignalP"/>
    </source>
</evidence>
<feature type="chain" id="PRO_5043132922" evidence="1">
    <location>
        <begin position="23"/>
        <end position="102"/>
    </location>
</feature>